<dbReference type="FunFam" id="3.40.50.300:FF:000292">
    <property type="entry name" value="ATP-dependent dethiobiotin synthetase BioD"/>
    <property type="match status" value="1"/>
</dbReference>
<dbReference type="KEGG" id="cari:FNU76_14565"/>
<feature type="binding site" evidence="8">
    <location>
        <position position="55"/>
    </location>
    <ligand>
        <name>ATP</name>
        <dbReference type="ChEBI" id="CHEBI:30616"/>
    </ligand>
</feature>
<comment type="similarity">
    <text evidence="8">Belongs to the dethiobiotin synthetase family.</text>
</comment>
<feature type="binding site" evidence="8">
    <location>
        <position position="55"/>
    </location>
    <ligand>
        <name>Mg(2+)</name>
        <dbReference type="ChEBI" id="CHEBI:18420"/>
    </ligand>
</feature>
<feature type="binding site" evidence="8">
    <location>
        <begin position="116"/>
        <end position="119"/>
    </location>
    <ligand>
        <name>ATP</name>
        <dbReference type="ChEBI" id="CHEBI:30616"/>
    </ligand>
</feature>
<dbReference type="AlphaFoldDB" id="A0A516SH41"/>
<dbReference type="PIRSF" id="PIRSF006755">
    <property type="entry name" value="DTB_synth"/>
    <property type="match status" value="1"/>
</dbReference>
<keyword evidence="2 8" id="KW-0436">Ligase</keyword>
<dbReference type="Gene3D" id="3.40.50.300">
    <property type="entry name" value="P-loop containing nucleotide triphosphate hydrolases"/>
    <property type="match status" value="1"/>
</dbReference>
<dbReference type="GO" id="GO:0042803">
    <property type="term" value="F:protein homodimerization activity"/>
    <property type="evidence" value="ECO:0007669"/>
    <property type="project" value="UniProtKB-ARBA"/>
</dbReference>
<dbReference type="PANTHER" id="PTHR43210">
    <property type="entry name" value="DETHIOBIOTIN SYNTHETASE"/>
    <property type="match status" value="1"/>
</dbReference>
<accession>A0A516SH41</accession>
<comment type="caution">
    <text evidence="8">Lacks conserved residue(s) required for the propagation of feature annotation.</text>
</comment>
<dbReference type="PANTHER" id="PTHR43210:SF5">
    <property type="entry name" value="DETHIOBIOTIN SYNTHETASE"/>
    <property type="match status" value="1"/>
</dbReference>
<keyword evidence="7 8" id="KW-0460">Magnesium</keyword>
<keyword evidence="4 8" id="KW-0547">Nucleotide-binding</keyword>
<dbReference type="EC" id="6.3.3.3" evidence="8"/>
<evidence type="ECO:0000256" key="6">
    <source>
        <dbReference type="ARBA" id="ARBA00022840"/>
    </source>
</evidence>
<dbReference type="GO" id="GO:0009102">
    <property type="term" value="P:biotin biosynthetic process"/>
    <property type="evidence" value="ECO:0007669"/>
    <property type="project" value="UniProtKB-UniRule"/>
</dbReference>
<dbReference type="GO" id="GO:0005829">
    <property type="term" value="C:cytosol"/>
    <property type="evidence" value="ECO:0007669"/>
    <property type="project" value="TreeGrafter"/>
</dbReference>
<dbReference type="RefSeq" id="WP_144278872.1">
    <property type="nucleotide sequence ID" value="NZ_CP041730.1"/>
</dbReference>
<feature type="binding site" evidence="8">
    <location>
        <begin position="176"/>
        <end position="177"/>
    </location>
    <ligand>
        <name>ATP</name>
        <dbReference type="ChEBI" id="CHEBI:30616"/>
    </ligand>
</feature>
<reference evidence="10" key="1">
    <citation type="submission" date="2019-07" db="EMBL/GenBank/DDBJ databases">
        <title>Chitinimonas sp. nov., isolated from Ny-Alesund, arctica soil.</title>
        <authorList>
            <person name="Xu Q."/>
            <person name="Peng F."/>
        </authorList>
    </citation>
    <scope>NUCLEOTIDE SEQUENCE [LARGE SCALE GENOMIC DNA]</scope>
    <source>
        <strain evidence="10">R3-44</strain>
    </source>
</reference>
<sequence>MNGYFITGTDTEVGKTVATCAMLRAAVSAGYRAVGMKPLAAGCALNPMGWLDNEDVLAHAAAGNVAVGRELVNPYAFYPPISPHLAARAAGVDIDFPLIRRCYDELAGQADLVLVEGAGGWLAPLDDSRSMADLAIDLGLPVILVVGLRLGCLNHAMLTAQAIRAAGVELAGWVANCVDPDMLSPADNLAYLKQQLPAPLLGLVPHLGGEQKAESNQEQMLDFIPKTLIK</sequence>
<dbReference type="Proteomes" id="UP000317550">
    <property type="component" value="Chromosome"/>
</dbReference>
<comment type="subcellular location">
    <subcellularLocation>
        <location evidence="8">Cytoplasm</location>
    </subcellularLocation>
</comment>
<dbReference type="InterPro" id="IPR027417">
    <property type="entry name" value="P-loop_NTPase"/>
</dbReference>
<dbReference type="InterPro" id="IPR004472">
    <property type="entry name" value="DTB_synth_BioD"/>
</dbReference>
<organism evidence="9 10">
    <name type="scientific">Chitinimonas arctica</name>
    <dbReference type="NCBI Taxonomy" id="2594795"/>
    <lineage>
        <taxon>Bacteria</taxon>
        <taxon>Pseudomonadati</taxon>
        <taxon>Pseudomonadota</taxon>
        <taxon>Betaproteobacteria</taxon>
        <taxon>Neisseriales</taxon>
        <taxon>Chitinibacteraceae</taxon>
        <taxon>Chitinimonas</taxon>
    </lineage>
</organism>
<comment type="pathway">
    <text evidence="8">Cofactor biosynthesis; biotin biosynthesis; biotin from 7,8-diaminononanoate: step 1/2.</text>
</comment>
<evidence type="ECO:0000256" key="7">
    <source>
        <dbReference type="ARBA" id="ARBA00022842"/>
    </source>
</evidence>
<comment type="cofactor">
    <cofactor evidence="8">
        <name>Mg(2+)</name>
        <dbReference type="ChEBI" id="CHEBI:18420"/>
    </cofactor>
</comment>
<keyword evidence="3 8" id="KW-0479">Metal-binding</keyword>
<dbReference type="EMBL" id="CP041730">
    <property type="protein sequence ID" value="QDQ27479.1"/>
    <property type="molecule type" value="Genomic_DNA"/>
</dbReference>
<gene>
    <name evidence="8 9" type="primary">bioD</name>
    <name evidence="9" type="ORF">FNU76_14565</name>
</gene>
<keyword evidence="10" id="KW-1185">Reference proteome</keyword>
<feature type="binding site" evidence="8">
    <location>
        <position position="116"/>
    </location>
    <ligand>
        <name>Mg(2+)</name>
        <dbReference type="ChEBI" id="CHEBI:18420"/>
    </ligand>
</feature>
<evidence type="ECO:0000256" key="4">
    <source>
        <dbReference type="ARBA" id="ARBA00022741"/>
    </source>
</evidence>
<keyword evidence="6 8" id="KW-0067">ATP-binding</keyword>
<keyword evidence="1 8" id="KW-0963">Cytoplasm</keyword>
<evidence type="ECO:0000313" key="9">
    <source>
        <dbReference type="EMBL" id="QDQ27479.1"/>
    </source>
</evidence>
<evidence type="ECO:0000313" key="10">
    <source>
        <dbReference type="Proteomes" id="UP000317550"/>
    </source>
</evidence>
<dbReference type="OrthoDB" id="9802610at2"/>
<name>A0A516SH41_9NEIS</name>
<evidence type="ECO:0000256" key="2">
    <source>
        <dbReference type="ARBA" id="ARBA00022598"/>
    </source>
</evidence>
<comment type="subunit">
    <text evidence="8">Homodimer.</text>
</comment>
<keyword evidence="5 8" id="KW-0093">Biotin biosynthesis</keyword>
<feature type="binding site" evidence="8">
    <location>
        <begin position="205"/>
        <end position="207"/>
    </location>
    <ligand>
        <name>ATP</name>
        <dbReference type="ChEBI" id="CHEBI:30616"/>
    </ligand>
</feature>
<evidence type="ECO:0000256" key="1">
    <source>
        <dbReference type="ARBA" id="ARBA00022490"/>
    </source>
</evidence>
<dbReference type="GO" id="GO:0000287">
    <property type="term" value="F:magnesium ion binding"/>
    <property type="evidence" value="ECO:0007669"/>
    <property type="project" value="UniProtKB-UniRule"/>
</dbReference>
<dbReference type="GO" id="GO:0005524">
    <property type="term" value="F:ATP binding"/>
    <property type="evidence" value="ECO:0007669"/>
    <property type="project" value="UniProtKB-UniRule"/>
</dbReference>
<dbReference type="CDD" id="cd03109">
    <property type="entry name" value="DTBS"/>
    <property type="match status" value="1"/>
</dbReference>
<proteinExistence type="inferred from homology"/>
<evidence type="ECO:0000256" key="8">
    <source>
        <dbReference type="HAMAP-Rule" id="MF_00336"/>
    </source>
</evidence>
<dbReference type="GO" id="GO:0004141">
    <property type="term" value="F:dethiobiotin synthase activity"/>
    <property type="evidence" value="ECO:0007669"/>
    <property type="project" value="UniProtKB-UniRule"/>
</dbReference>
<feature type="binding site" evidence="8">
    <location>
        <position position="16"/>
    </location>
    <ligand>
        <name>Mg(2+)</name>
        <dbReference type="ChEBI" id="CHEBI:18420"/>
    </ligand>
</feature>
<dbReference type="NCBIfam" id="TIGR00347">
    <property type="entry name" value="bioD"/>
    <property type="match status" value="1"/>
</dbReference>
<dbReference type="Pfam" id="PF13500">
    <property type="entry name" value="AAA_26"/>
    <property type="match status" value="1"/>
</dbReference>
<protein>
    <recommendedName>
        <fullName evidence="8">ATP-dependent dethiobiotin synthetase BioD</fullName>
        <ecNumber evidence="8">6.3.3.3</ecNumber>
    </recommendedName>
    <alternativeName>
        <fullName evidence="8">DTB synthetase</fullName>
        <shortName evidence="8">DTBS</shortName>
    </alternativeName>
    <alternativeName>
        <fullName evidence="8">Dethiobiotin synthase</fullName>
    </alternativeName>
</protein>
<comment type="catalytic activity">
    <reaction evidence="8">
        <text>(7R,8S)-7,8-diammoniononanoate + CO2 + ATP = (4R,5S)-dethiobiotin + ADP + phosphate + 3 H(+)</text>
        <dbReference type="Rhea" id="RHEA:15805"/>
        <dbReference type="ChEBI" id="CHEBI:15378"/>
        <dbReference type="ChEBI" id="CHEBI:16526"/>
        <dbReference type="ChEBI" id="CHEBI:30616"/>
        <dbReference type="ChEBI" id="CHEBI:43474"/>
        <dbReference type="ChEBI" id="CHEBI:149469"/>
        <dbReference type="ChEBI" id="CHEBI:149473"/>
        <dbReference type="ChEBI" id="CHEBI:456216"/>
        <dbReference type="EC" id="6.3.3.3"/>
    </reaction>
</comment>
<comment type="function">
    <text evidence="8">Catalyzes a mechanistically unusual reaction, the ATP-dependent insertion of CO2 between the N7 and N8 nitrogen atoms of 7,8-diaminopelargonic acid (DAPA, also called 7,8-diammoniononanoate) to form a ureido ring.</text>
</comment>
<dbReference type="HAMAP" id="MF_00336">
    <property type="entry name" value="BioD"/>
    <property type="match status" value="1"/>
</dbReference>
<evidence type="ECO:0000256" key="5">
    <source>
        <dbReference type="ARBA" id="ARBA00022756"/>
    </source>
</evidence>
<feature type="binding site" evidence="8">
    <location>
        <begin position="12"/>
        <end position="17"/>
    </location>
    <ligand>
        <name>ATP</name>
        <dbReference type="ChEBI" id="CHEBI:30616"/>
    </ligand>
</feature>
<dbReference type="SUPFAM" id="SSF52540">
    <property type="entry name" value="P-loop containing nucleoside triphosphate hydrolases"/>
    <property type="match status" value="1"/>
</dbReference>
<evidence type="ECO:0000256" key="3">
    <source>
        <dbReference type="ARBA" id="ARBA00022723"/>
    </source>
</evidence>
<dbReference type="UniPathway" id="UPA00078">
    <property type="reaction ID" value="UER00161"/>
</dbReference>
<feature type="active site" evidence="8">
    <location>
        <position position="37"/>
    </location>
</feature>